<comment type="caution">
    <text evidence="5">The sequence shown here is derived from an EMBL/GenBank/DDBJ whole genome shotgun (WGS) entry which is preliminary data.</text>
</comment>
<evidence type="ECO:0000256" key="4">
    <source>
        <dbReference type="SAM" id="MobiDB-lite"/>
    </source>
</evidence>
<keyword evidence="1" id="KW-0677">Repeat</keyword>
<evidence type="ECO:0000313" key="6">
    <source>
        <dbReference type="Proteomes" id="UP001530400"/>
    </source>
</evidence>
<keyword evidence="2" id="KW-0040">ANK repeat</keyword>
<feature type="coiled-coil region" evidence="3">
    <location>
        <begin position="267"/>
        <end position="294"/>
    </location>
</feature>
<dbReference type="Gene3D" id="1.25.40.20">
    <property type="entry name" value="Ankyrin repeat-containing domain"/>
    <property type="match status" value="1"/>
</dbReference>
<evidence type="ECO:0000313" key="5">
    <source>
        <dbReference type="EMBL" id="KAL3786720.1"/>
    </source>
</evidence>
<evidence type="ECO:0000256" key="1">
    <source>
        <dbReference type="ARBA" id="ARBA00022737"/>
    </source>
</evidence>
<keyword evidence="3" id="KW-0175">Coiled coil</keyword>
<dbReference type="InterPro" id="IPR036770">
    <property type="entry name" value="Ankyrin_rpt-contain_sf"/>
</dbReference>
<evidence type="ECO:0000256" key="2">
    <source>
        <dbReference type="ARBA" id="ARBA00023043"/>
    </source>
</evidence>
<sequence>MTRILSSPRQSSSSNSDGPLSFLQCVSPTANPFTCDGPQSPTECDYDISPPGLYSAVHTRQWGLALDRIKVFPEEAKIWVYRMGVDEDVGEVDRMATPRNAHNTNNGEVRKVMRWRMLPLHAAIIFNAPLTVIKGLLKVYPHATTYTDDQGMLPLHLAFRSQSEEDIVLALLDVYPEAMERGDSKGRVPSQLAPKNSTLSYHDVIADAFLKSPSTYYHAARVASADRARVEVELLAEIASLQESSKKEMEQAKALFESTTLALNEDIEQLAFENSELKERVEWYETKYDGAEEKEQVLVDHTNSLAERLRLTSLSEEHLATKLAKLEGKLLMKNQEMEEYRQQSQTQMEMLQERVIELEKALDKTHVKAKSLTEKLQQKVKECNEAEVKFEHERKLFEKQMDASRECLMELIASSKDDKRMFENDSKELREQLTLIRSELSKSHQVPRSLEERLDCLQQEIVSSRVAQEQEKADASVRMEHLQREMLNARMGDSLSLSSNSYHAEAQAMIQAQAFRQNVQHSPAPRERVPTVEPTIPTQEFKPAVHHPAPSAPTANNECEVYVCQTRDDAECFDDADSLVALTELTDEQRQALENLDLSGTKEEIAATLSRVPGLTKNQVNLLVDVAASLAV</sequence>
<reference evidence="5 6" key="1">
    <citation type="submission" date="2024-10" db="EMBL/GenBank/DDBJ databases">
        <title>Updated reference genomes for cyclostephanoid diatoms.</title>
        <authorList>
            <person name="Roberts W.R."/>
            <person name="Alverson A.J."/>
        </authorList>
    </citation>
    <scope>NUCLEOTIDE SEQUENCE [LARGE SCALE GENOMIC DNA]</scope>
    <source>
        <strain evidence="5 6">AJA010-31</strain>
    </source>
</reference>
<keyword evidence="6" id="KW-1185">Reference proteome</keyword>
<dbReference type="EMBL" id="JALLPJ020000637">
    <property type="protein sequence ID" value="KAL3786720.1"/>
    <property type="molecule type" value="Genomic_DNA"/>
</dbReference>
<dbReference type="InterPro" id="IPR052420">
    <property type="entry name" value="Espin/Espin-like"/>
</dbReference>
<dbReference type="PANTHER" id="PTHR24153">
    <property type="entry name" value="ESPIN"/>
    <property type="match status" value="1"/>
</dbReference>
<feature type="region of interest" description="Disordered" evidence="4">
    <location>
        <begin position="1"/>
        <end position="20"/>
    </location>
</feature>
<dbReference type="Proteomes" id="UP001530400">
    <property type="component" value="Unassembled WGS sequence"/>
</dbReference>
<organism evidence="5 6">
    <name type="scientific">Cyclotella atomus</name>
    <dbReference type="NCBI Taxonomy" id="382360"/>
    <lineage>
        <taxon>Eukaryota</taxon>
        <taxon>Sar</taxon>
        <taxon>Stramenopiles</taxon>
        <taxon>Ochrophyta</taxon>
        <taxon>Bacillariophyta</taxon>
        <taxon>Coscinodiscophyceae</taxon>
        <taxon>Thalassiosirophycidae</taxon>
        <taxon>Stephanodiscales</taxon>
        <taxon>Stephanodiscaceae</taxon>
        <taxon>Cyclotella</taxon>
    </lineage>
</organism>
<evidence type="ECO:0000256" key="3">
    <source>
        <dbReference type="SAM" id="Coils"/>
    </source>
</evidence>
<feature type="coiled-coil region" evidence="3">
    <location>
        <begin position="323"/>
        <end position="432"/>
    </location>
</feature>
<name>A0ABD3PK08_9STRA</name>
<gene>
    <name evidence="5" type="ORF">ACHAWO_013707</name>
</gene>
<feature type="compositionally biased region" description="Low complexity" evidence="4">
    <location>
        <begin position="1"/>
        <end position="16"/>
    </location>
</feature>
<dbReference type="PANTHER" id="PTHR24153:SF8">
    <property type="entry name" value="FORKED, ISOFORM F"/>
    <property type="match status" value="1"/>
</dbReference>
<dbReference type="AlphaFoldDB" id="A0ABD3PK08"/>
<accession>A0ABD3PK08</accession>
<protein>
    <submittedName>
        <fullName evidence="5">Uncharacterized protein</fullName>
    </submittedName>
</protein>
<proteinExistence type="predicted"/>